<keyword evidence="2" id="KW-1185">Reference proteome</keyword>
<evidence type="ECO:0000313" key="2">
    <source>
        <dbReference type="Proteomes" id="UP000053051"/>
    </source>
</evidence>
<dbReference type="Proteomes" id="UP000053051">
    <property type="component" value="Unassembled WGS sequence"/>
</dbReference>
<dbReference type="AlphaFoldDB" id="M1X2M3"/>
<protein>
    <submittedName>
        <fullName evidence="1">Uncharacterized protein</fullName>
    </submittedName>
</protein>
<dbReference type="EMBL" id="CAIY01000033">
    <property type="protein sequence ID" value="CCH67075.1"/>
    <property type="molecule type" value="Genomic_DNA"/>
</dbReference>
<reference evidence="1 2" key="1">
    <citation type="submission" date="2012-05" db="EMBL/GenBank/DDBJ databases">
        <authorList>
            <person name="Hilton J."/>
        </authorList>
    </citation>
    <scope>NUCLEOTIDE SEQUENCE [LARGE SCALE GENOMIC DNA]</scope>
    <source>
        <strain evidence="1 2">HH01</strain>
    </source>
</reference>
<reference evidence="2" key="2">
    <citation type="submission" date="2016-01" db="EMBL/GenBank/DDBJ databases">
        <title>Diatom-associated endosymboitic cyanobacterium lacks core nitrogen metabolism enzymes.</title>
        <authorList>
            <person name="Hilton J.A."/>
            <person name="Foster R.A."/>
            <person name="Tripp H.J."/>
            <person name="Carter B.J."/>
            <person name="Zehr J.P."/>
            <person name="Villareal T.A."/>
        </authorList>
    </citation>
    <scope>NUCLEOTIDE SEQUENCE [LARGE SCALE GENOMIC DNA]</scope>
    <source>
        <strain evidence="2">HH01</strain>
    </source>
</reference>
<gene>
    <name evidence="1" type="ORF">RINTHH_9200</name>
</gene>
<accession>M1X2M3</accession>
<name>M1X2M3_9NOST</name>
<sequence length="71" mass="7687">MASKAAALLLSRGNMRSLIWEQGEWFVPAFNVETADNNATGDALNEGGGTVASFTVLYLRQAVFISSRCFN</sequence>
<dbReference type="RefSeq" id="WP_008233215.1">
    <property type="nucleotide sequence ID" value="NZ_CAIY01000033.1"/>
</dbReference>
<evidence type="ECO:0000313" key="1">
    <source>
        <dbReference type="EMBL" id="CCH67075.1"/>
    </source>
</evidence>
<proteinExistence type="predicted"/>
<comment type="caution">
    <text evidence="1">The sequence shown here is derived from an EMBL/GenBank/DDBJ whole genome shotgun (WGS) entry which is preliminary data.</text>
</comment>
<organism evidence="1 2">
    <name type="scientific">Richelia intracellularis HH01</name>
    <dbReference type="NCBI Taxonomy" id="1165094"/>
    <lineage>
        <taxon>Bacteria</taxon>
        <taxon>Bacillati</taxon>
        <taxon>Cyanobacteriota</taxon>
        <taxon>Cyanophyceae</taxon>
        <taxon>Nostocales</taxon>
        <taxon>Nostocaceae</taxon>
        <taxon>Richelia</taxon>
    </lineage>
</organism>
<dbReference type="OrthoDB" id="9775849at2"/>